<dbReference type="GO" id="GO:0005829">
    <property type="term" value="C:cytosol"/>
    <property type="evidence" value="ECO:0007669"/>
    <property type="project" value="TreeGrafter"/>
</dbReference>
<keyword evidence="10" id="KW-1185">Reference proteome</keyword>
<evidence type="ECO:0000256" key="2">
    <source>
        <dbReference type="ARBA" id="ARBA00022723"/>
    </source>
</evidence>
<evidence type="ECO:0000256" key="5">
    <source>
        <dbReference type="PIRSR" id="PIRSR018001-1"/>
    </source>
</evidence>
<comment type="caution">
    <text evidence="9">The sequence shown here is derived from an EMBL/GenBank/DDBJ whole genome shotgun (WGS) entry which is preliminary data.</text>
</comment>
<evidence type="ECO:0000256" key="4">
    <source>
        <dbReference type="ARBA" id="ARBA00022833"/>
    </source>
</evidence>
<dbReference type="SUPFAM" id="SSF53187">
    <property type="entry name" value="Zn-dependent exopeptidases"/>
    <property type="match status" value="1"/>
</dbReference>
<feature type="domain" description="Succinylglutamate desuccinylase/Aspartoacylase catalytic" evidence="8">
    <location>
        <begin position="4"/>
        <end position="193"/>
    </location>
</feature>
<evidence type="ECO:0000259" key="8">
    <source>
        <dbReference type="Pfam" id="PF24827"/>
    </source>
</evidence>
<dbReference type="NCBIfam" id="NF002601">
    <property type="entry name" value="PRK02259.1"/>
    <property type="match status" value="1"/>
</dbReference>
<dbReference type="GO" id="GO:0016788">
    <property type="term" value="F:hydrolase activity, acting on ester bonds"/>
    <property type="evidence" value="ECO:0007669"/>
    <property type="project" value="InterPro"/>
</dbReference>
<protein>
    <submittedName>
        <fullName evidence="9">Aspartoacylase</fullName>
    </submittedName>
</protein>
<dbReference type="EMBL" id="BMXR01000003">
    <property type="protein sequence ID" value="GGX50109.1"/>
    <property type="molecule type" value="Genomic_DNA"/>
</dbReference>
<dbReference type="GO" id="GO:0016811">
    <property type="term" value="F:hydrolase activity, acting on carbon-nitrogen (but not peptide) bonds, in linear amides"/>
    <property type="evidence" value="ECO:0007669"/>
    <property type="project" value="InterPro"/>
</dbReference>
<dbReference type="PANTHER" id="PTHR15162">
    <property type="entry name" value="ASPARTOACYLASE"/>
    <property type="match status" value="1"/>
</dbReference>
<dbReference type="InterPro" id="IPR050178">
    <property type="entry name" value="AspA/AstE_fam"/>
</dbReference>
<reference evidence="9" key="1">
    <citation type="journal article" date="2014" name="Int. J. Syst. Evol. Microbiol.">
        <title>Complete genome sequence of Corynebacterium casei LMG S-19264T (=DSM 44701T), isolated from a smear-ripened cheese.</title>
        <authorList>
            <consortium name="US DOE Joint Genome Institute (JGI-PGF)"/>
            <person name="Walter F."/>
            <person name="Albersmeier A."/>
            <person name="Kalinowski J."/>
            <person name="Ruckert C."/>
        </authorList>
    </citation>
    <scope>NUCLEOTIDE SEQUENCE</scope>
    <source>
        <strain evidence="9">KCTC 22169</strain>
    </source>
</reference>
<evidence type="ECO:0000259" key="7">
    <source>
        <dbReference type="Pfam" id="PF04952"/>
    </source>
</evidence>
<evidence type="ECO:0000256" key="3">
    <source>
        <dbReference type="ARBA" id="ARBA00022801"/>
    </source>
</evidence>
<dbReference type="Pfam" id="PF04952">
    <property type="entry name" value="AstE_AspA_hybrid"/>
    <property type="match status" value="1"/>
</dbReference>
<dbReference type="RefSeq" id="WP_189608097.1">
    <property type="nucleotide sequence ID" value="NZ_BMXR01000003.1"/>
</dbReference>
<dbReference type="Pfam" id="PF24827">
    <property type="entry name" value="AstE_AspA_cat"/>
    <property type="match status" value="1"/>
</dbReference>
<evidence type="ECO:0000256" key="1">
    <source>
        <dbReference type="ARBA" id="ARBA00006173"/>
    </source>
</evidence>
<keyword evidence="2 6" id="KW-0479">Metal-binding</keyword>
<evidence type="ECO:0000256" key="6">
    <source>
        <dbReference type="PIRSR" id="PIRSR018001-3"/>
    </source>
</evidence>
<organism evidence="9 10">
    <name type="scientific">Saccharospirillum salsuginis</name>
    <dbReference type="NCBI Taxonomy" id="418750"/>
    <lineage>
        <taxon>Bacteria</taxon>
        <taxon>Pseudomonadati</taxon>
        <taxon>Pseudomonadota</taxon>
        <taxon>Gammaproteobacteria</taxon>
        <taxon>Oceanospirillales</taxon>
        <taxon>Saccharospirillaceae</taxon>
        <taxon>Saccharospirillum</taxon>
    </lineage>
</organism>
<feature type="binding site" evidence="6">
    <location>
        <position position="14"/>
    </location>
    <ligand>
        <name>Zn(2+)</name>
        <dbReference type="ChEBI" id="CHEBI:29105"/>
    </ligand>
</feature>
<dbReference type="InterPro" id="IPR016708">
    <property type="entry name" value="Aspartoacylase"/>
</dbReference>
<feature type="domain" description="AstE/AspA barrel-sandwich hybrid" evidence="7">
    <location>
        <begin position="212"/>
        <end position="288"/>
    </location>
</feature>
<name>A0A918K6N2_9GAMM</name>
<dbReference type="PANTHER" id="PTHR15162:SF7">
    <property type="entry name" value="SUCCINYLGLUTAMATE DESUCCINYLASE"/>
    <property type="match status" value="1"/>
</dbReference>
<dbReference type="Gene3D" id="3.40.630.10">
    <property type="entry name" value="Zn peptidases"/>
    <property type="match status" value="1"/>
</dbReference>
<evidence type="ECO:0000313" key="9">
    <source>
        <dbReference type="EMBL" id="GGX50109.1"/>
    </source>
</evidence>
<dbReference type="InterPro" id="IPR055438">
    <property type="entry name" value="AstE_AspA_cat"/>
</dbReference>
<feature type="active site" description="Proton donor/acceptor" evidence="5">
    <location>
        <position position="166"/>
    </location>
</feature>
<dbReference type="InterPro" id="IPR007036">
    <property type="entry name" value="Aste_AspA_hybrid_dom"/>
</dbReference>
<comment type="similarity">
    <text evidence="1">Belongs to the AspA/AstE family. Aspartoacylase subfamily.</text>
</comment>
<sequence length="297" mass="33675">MAAIKHVAITGGTHGNELTGVHLLKYWRNNPEIVCRDSFVTELHLANPKANGCNRRYLDQDLNRQFNWDDLNNHELCGYEQNRAKSLNTLLGPKDEPRVDFVIDLHTTTANMGTTLVIKSDDPLVVGMAFYVKEKMPDVTLFYEPEDRMRDNFLISLGRKHGLVVEVGPIPQGLLRWDIYDQTRQATELCLDFLQAFNTGDVPSLPDIQPGFQFVEKVHLPENERGELTAMVHPNLQDADYQPIHPGDPLFMTLNGDTLPYEGTETLFGAFINEAAYYDRHVGLSLMRPVDIQLPKS</sequence>
<feature type="binding site" evidence="6">
    <location>
        <position position="17"/>
    </location>
    <ligand>
        <name>Zn(2+)</name>
        <dbReference type="ChEBI" id="CHEBI:29105"/>
    </ligand>
</feature>
<dbReference type="HAMAP" id="MF_00704">
    <property type="entry name" value="Aspartoacylase"/>
    <property type="match status" value="1"/>
</dbReference>
<dbReference type="Proteomes" id="UP000626148">
    <property type="component" value="Unassembled WGS sequence"/>
</dbReference>
<gene>
    <name evidence="9" type="ORF">GCM10007392_16950</name>
</gene>
<dbReference type="PIRSF" id="PIRSF018001">
    <property type="entry name" value="Aspartoacylase"/>
    <property type="match status" value="1"/>
</dbReference>
<comment type="cofactor">
    <cofactor evidence="6">
        <name>Zn(2+)</name>
        <dbReference type="ChEBI" id="CHEBI:29105"/>
    </cofactor>
    <text evidence="6">Binds 1 zinc ion per subunit.</text>
</comment>
<keyword evidence="3" id="KW-0378">Hydrolase</keyword>
<accession>A0A918K6N2</accession>
<reference evidence="9" key="2">
    <citation type="submission" date="2020-09" db="EMBL/GenBank/DDBJ databases">
        <authorList>
            <person name="Sun Q."/>
            <person name="Kim S."/>
        </authorList>
    </citation>
    <scope>NUCLEOTIDE SEQUENCE</scope>
    <source>
        <strain evidence="9">KCTC 22169</strain>
    </source>
</reference>
<dbReference type="AlphaFoldDB" id="A0A918K6N2"/>
<evidence type="ECO:0000313" key="10">
    <source>
        <dbReference type="Proteomes" id="UP000626148"/>
    </source>
</evidence>
<proteinExistence type="inferred from homology"/>
<dbReference type="CDD" id="cd06909">
    <property type="entry name" value="M14_ASPA"/>
    <property type="match status" value="1"/>
</dbReference>
<dbReference type="GO" id="GO:0046872">
    <property type="term" value="F:metal ion binding"/>
    <property type="evidence" value="ECO:0007669"/>
    <property type="project" value="UniProtKB-KW"/>
</dbReference>
<feature type="binding site" evidence="6">
    <location>
        <position position="106"/>
    </location>
    <ligand>
        <name>Zn(2+)</name>
        <dbReference type="ChEBI" id="CHEBI:29105"/>
    </ligand>
</feature>
<dbReference type="Gene3D" id="2.20.25.160">
    <property type="match status" value="1"/>
</dbReference>
<keyword evidence="4 6" id="KW-0862">Zinc</keyword>